<feature type="transmembrane region" description="Helical" evidence="1">
    <location>
        <begin position="60"/>
        <end position="80"/>
    </location>
</feature>
<evidence type="ECO:0000313" key="3">
    <source>
        <dbReference type="Proteomes" id="UP001229244"/>
    </source>
</evidence>
<dbReference type="RefSeq" id="WP_306884474.1">
    <property type="nucleotide sequence ID" value="NZ_JAUSUL010000001.1"/>
</dbReference>
<proteinExistence type="predicted"/>
<keyword evidence="1" id="KW-0812">Transmembrane</keyword>
<sequence>MTATETRWDPIAGSLAVETPDIRSIRKGIALPPLVMRILPLVAIASMGWTVVAAVLGTGVVLAIVVTTAAFGAFFLASHLENEEGRETLRRVRLARERGWSYTGEKMKTVLASDSRGIDAWSTARPAETARMRQVREAVPELVDLRVGAFTGSDFDGEFWGLSREDGLPFWVAIGTMAMDAALAADQGLRRDAYGGRGGFGVLISLLGAYRLDRKTGVRAIVQPENVFNLGPLDRDIKTESAAFNEAFRIAGRAAGDRPAETVELDVLRILTPATQATLLDLMERYRALGFVIDDDVLYFTAQDRLVGANARPDAVDRHICQVLEDFERAKFSLKRYVE</sequence>
<evidence type="ECO:0000256" key="1">
    <source>
        <dbReference type="SAM" id="Phobius"/>
    </source>
</evidence>
<dbReference type="AlphaFoldDB" id="A0AAE3VM75"/>
<reference evidence="2" key="1">
    <citation type="submission" date="2023-07" db="EMBL/GenBank/DDBJ databases">
        <title>Genomic Encyclopedia of Type Strains, Phase IV (KMG-IV): sequencing the most valuable type-strain genomes for metagenomic binning, comparative biology and taxonomic classification.</title>
        <authorList>
            <person name="Goeker M."/>
        </authorList>
    </citation>
    <scope>NUCLEOTIDE SEQUENCE</scope>
    <source>
        <strain evidence="2">DSM 21202</strain>
    </source>
</reference>
<evidence type="ECO:0008006" key="4">
    <source>
        <dbReference type="Google" id="ProtNLM"/>
    </source>
</evidence>
<comment type="caution">
    <text evidence="2">The sequence shown here is derived from an EMBL/GenBank/DDBJ whole genome shotgun (WGS) entry which is preliminary data.</text>
</comment>
<keyword evidence="1" id="KW-1133">Transmembrane helix</keyword>
<keyword evidence="1" id="KW-0472">Membrane</keyword>
<protein>
    <recommendedName>
        <fullName evidence="4">DUF3137 domain-containing protein</fullName>
    </recommendedName>
</protein>
<dbReference type="Proteomes" id="UP001229244">
    <property type="component" value="Unassembled WGS sequence"/>
</dbReference>
<name>A0AAE3VM75_9HYPH</name>
<evidence type="ECO:0000313" key="2">
    <source>
        <dbReference type="EMBL" id="MDQ0314689.1"/>
    </source>
</evidence>
<keyword evidence="3" id="KW-1185">Reference proteome</keyword>
<gene>
    <name evidence="2" type="ORF">J2S73_001126</name>
</gene>
<organism evidence="2 3">
    <name type="scientific">Amorphus orientalis</name>
    <dbReference type="NCBI Taxonomy" id="649198"/>
    <lineage>
        <taxon>Bacteria</taxon>
        <taxon>Pseudomonadati</taxon>
        <taxon>Pseudomonadota</taxon>
        <taxon>Alphaproteobacteria</taxon>
        <taxon>Hyphomicrobiales</taxon>
        <taxon>Amorphaceae</taxon>
        <taxon>Amorphus</taxon>
    </lineage>
</organism>
<accession>A0AAE3VM75</accession>
<dbReference type="EMBL" id="JAUSUL010000001">
    <property type="protein sequence ID" value="MDQ0314689.1"/>
    <property type="molecule type" value="Genomic_DNA"/>
</dbReference>